<dbReference type="CAZy" id="GH23">
    <property type="family name" value="Glycoside Hydrolase Family 23"/>
</dbReference>
<accession>A2C9A8</accession>
<dbReference type="Proteomes" id="UP000002274">
    <property type="component" value="Chromosome"/>
</dbReference>
<dbReference type="AlphaFoldDB" id="A2C9A8"/>
<dbReference type="Pfam" id="PF01464">
    <property type="entry name" value="SLT"/>
    <property type="match status" value="1"/>
</dbReference>
<evidence type="ECO:0000313" key="3">
    <source>
        <dbReference type="EMBL" id="ABM78068.1"/>
    </source>
</evidence>
<keyword evidence="1" id="KW-1133">Transmembrane helix</keyword>
<dbReference type="BioCyc" id="PMAR59922:G1G80-1140-MONOMER"/>
<keyword evidence="1" id="KW-0472">Membrane</keyword>
<evidence type="ECO:0000256" key="1">
    <source>
        <dbReference type="SAM" id="Phobius"/>
    </source>
</evidence>
<dbReference type="InterPro" id="IPR008258">
    <property type="entry name" value="Transglycosylase_SLT_dom_1"/>
</dbReference>
<name>A2C9A8_PROM3</name>
<keyword evidence="1" id="KW-0812">Transmembrane</keyword>
<feature type="transmembrane region" description="Helical" evidence="1">
    <location>
        <begin position="38"/>
        <end position="56"/>
    </location>
</feature>
<dbReference type="KEGG" id="pmf:P9303_13211"/>
<reference evidence="3 4" key="1">
    <citation type="journal article" date="2007" name="PLoS Genet.">
        <title>Patterns and implications of gene gain and loss in the evolution of Prochlorococcus.</title>
        <authorList>
            <person name="Kettler G.C."/>
            <person name="Martiny A.C."/>
            <person name="Huang K."/>
            <person name="Zucker J."/>
            <person name="Coleman M.L."/>
            <person name="Rodrigue S."/>
            <person name="Chen F."/>
            <person name="Lapidus A."/>
            <person name="Ferriera S."/>
            <person name="Johnson J."/>
            <person name="Steglich C."/>
            <person name="Church G.M."/>
            <person name="Richardson P."/>
            <person name="Chisholm S.W."/>
        </authorList>
    </citation>
    <scope>NUCLEOTIDE SEQUENCE [LARGE SCALE GENOMIC DNA]</scope>
    <source>
        <strain evidence="3 4">MIT 9303</strain>
    </source>
</reference>
<dbReference type="SUPFAM" id="SSF53955">
    <property type="entry name" value="Lysozyme-like"/>
    <property type="match status" value="1"/>
</dbReference>
<evidence type="ECO:0000313" key="4">
    <source>
        <dbReference type="Proteomes" id="UP000002274"/>
    </source>
</evidence>
<feature type="domain" description="Transglycosylase SLT" evidence="2">
    <location>
        <begin position="200"/>
        <end position="288"/>
    </location>
</feature>
<proteinExistence type="predicted"/>
<protein>
    <submittedName>
        <fullName evidence="3">Possible Transglycosylase SLT domain</fullName>
    </submittedName>
</protein>
<dbReference type="EMBL" id="CP000554">
    <property type="protein sequence ID" value="ABM78068.1"/>
    <property type="molecule type" value="Genomic_DNA"/>
</dbReference>
<dbReference type="HOGENOM" id="CLU_066861_0_0_3"/>
<evidence type="ECO:0000259" key="2">
    <source>
        <dbReference type="Pfam" id="PF01464"/>
    </source>
</evidence>
<dbReference type="InterPro" id="IPR023346">
    <property type="entry name" value="Lysozyme-like_dom_sf"/>
</dbReference>
<dbReference type="Gene3D" id="1.10.530.10">
    <property type="match status" value="1"/>
</dbReference>
<gene>
    <name evidence="3" type="ordered locus">P9303_13211</name>
</gene>
<dbReference type="STRING" id="59922.P9303_13211"/>
<organism evidence="3 4">
    <name type="scientific">Prochlorococcus marinus (strain MIT 9303)</name>
    <dbReference type="NCBI Taxonomy" id="59922"/>
    <lineage>
        <taxon>Bacteria</taxon>
        <taxon>Bacillati</taxon>
        <taxon>Cyanobacteriota</taxon>
        <taxon>Cyanophyceae</taxon>
        <taxon>Synechococcales</taxon>
        <taxon>Prochlorococcaceae</taxon>
        <taxon>Prochlorococcus</taxon>
    </lineage>
</organism>
<sequence>MDGSVSGGGLISAIEPLLVRSGSVIFAFELVVMGKRHLALMLFSAGVLSLMGSLALKSLSTTNVFVAERQSASKSPILPSDADRPRMADGRHYPIVPDDPIKLADLLQEVEEALLQPSTPEEDLPSLGHQQQLIYRVLSKDLPTSNKVLAHLPSRWRHVAERHLAARREFLAMHRRSFTPRLMPAWRIIPPEPAEKLLSYYRKAERSTGIDWEVLAAVNLVETGMGRIDGVSVANAQGPMQFLPTTWQENGIGEGDIRDPHDAIQAAARYLVRRGGLQDIRKGLWGYNNSDHYGRAVLEYTALLKEDPRAFTGLYHWEIHFDIDAGDLWLPVGYNQNKPIPVSSYLRKFPASSPR</sequence>
<dbReference type="CDD" id="cd13399">
    <property type="entry name" value="Slt35-like"/>
    <property type="match status" value="1"/>
</dbReference>
<dbReference type="RefSeq" id="WP_011825966.1">
    <property type="nucleotide sequence ID" value="NC_008820.1"/>
</dbReference>